<proteinExistence type="inferred from homology"/>
<sequence length="440" mass="51010">MENTIADFIAIGVGPFNLGLACLTEPIEDLNGVFLDKKEKFDWHPGMLLEDTTLQVPFMADLVTLADPTNPFSFLNYIKEQGRIYSFYIRENFLLLRNEYNQYCQWAIQKLSNIHFSTEVRHIDYDEKDELYVVTSICTKTDEIKIYKAKKIVLGTGTQPYIPECSKKLKGKALHSSGYLNYKEELQKEKRITVLGSGQSAAEIFFDLLQEIDTKGYELNWITRSPRFFPLEYSKLTLEMTSPEYVDYFYNLPAKKRDSLIKNQKHLYKGINQDLIGAIHDTLYAKRVATNAPLKVSLRTNTELKNTELNDGTVTLELHQVEQDKYFKHETEGLVLATGYGYKLPEFLEGVSNRILWDNQSRFDVQRNYSIDKNNKEIFVQNAELHTHGFVTPDLGMVAYRNSYIIREITGKEYYPIEEKIAFQQFGVSQEEEIQLNVFA</sequence>
<dbReference type="SUPFAM" id="SSF51905">
    <property type="entry name" value="FAD/NAD(P)-binding domain"/>
    <property type="match status" value="2"/>
</dbReference>
<keyword evidence="4" id="KW-0285">Flavoprotein</keyword>
<dbReference type="EC" id="1.-.-.-" evidence="8"/>
<keyword evidence="5" id="KW-0274">FAD</keyword>
<comment type="similarity">
    <text evidence="3">Belongs to the lysine N(6)-hydroxylase/L-ornithine N(5)-oxygenase family.</text>
</comment>
<evidence type="ECO:0000256" key="5">
    <source>
        <dbReference type="ARBA" id="ARBA00022827"/>
    </source>
</evidence>
<gene>
    <name evidence="8" type="primary">alcA</name>
    <name evidence="8" type="ORF">T190423A01A_50156</name>
</gene>
<dbReference type="InterPro" id="IPR036188">
    <property type="entry name" value="FAD/NAD-bd_sf"/>
</dbReference>
<keyword evidence="6" id="KW-0521">NADP</keyword>
<dbReference type="GO" id="GO:0016491">
    <property type="term" value="F:oxidoreductase activity"/>
    <property type="evidence" value="ECO:0007669"/>
    <property type="project" value="UniProtKB-KW"/>
</dbReference>
<dbReference type="PANTHER" id="PTHR42802:SF1">
    <property type="entry name" value="L-ORNITHINE N(5)-MONOOXYGENASE"/>
    <property type="match status" value="1"/>
</dbReference>
<dbReference type="InterPro" id="IPR025700">
    <property type="entry name" value="Lys/Orn_oxygenase"/>
</dbReference>
<dbReference type="Gene3D" id="3.50.50.60">
    <property type="entry name" value="FAD/NAD(P)-binding domain"/>
    <property type="match status" value="1"/>
</dbReference>
<keyword evidence="9" id="KW-1185">Reference proteome</keyword>
<evidence type="ECO:0000256" key="4">
    <source>
        <dbReference type="ARBA" id="ARBA00022630"/>
    </source>
</evidence>
<reference evidence="8 9" key="1">
    <citation type="submission" date="2024-05" db="EMBL/GenBank/DDBJ databases">
        <authorList>
            <person name="Duchaud E."/>
        </authorList>
    </citation>
    <scope>NUCLEOTIDE SEQUENCE [LARGE SCALE GENOMIC DNA]</scope>
    <source>
        <strain evidence="8">Ena-SAMPLE-TAB-13-05-2024-13:56:06:370-140308</strain>
    </source>
</reference>
<evidence type="ECO:0000256" key="7">
    <source>
        <dbReference type="ARBA" id="ARBA00023002"/>
    </source>
</evidence>
<comment type="cofactor">
    <cofactor evidence="1">
        <name>FAD</name>
        <dbReference type="ChEBI" id="CHEBI:57692"/>
    </cofactor>
</comment>
<evidence type="ECO:0000256" key="3">
    <source>
        <dbReference type="ARBA" id="ARBA00007588"/>
    </source>
</evidence>
<dbReference type="EMBL" id="CAXJIO010000014">
    <property type="protein sequence ID" value="CAL2103908.1"/>
    <property type="molecule type" value="Genomic_DNA"/>
</dbReference>
<accession>A0ABM9PEM2</accession>
<protein>
    <submittedName>
        <fullName evidence="8">Alcaligin biosynthesis enzyme</fullName>
        <ecNumber evidence="8">1.-.-.-</ecNumber>
    </submittedName>
</protein>
<organism evidence="8 9">
    <name type="scientific">Tenacibaculum polynesiense</name>
    <dbReference type="NCBI Taxonomy" id="3137857"/>
    <lineage>
        <taxon>Bacteria</taxon>
        <taxon>Pseudomonadati</taxon>
        <taxon>Bacteroidota</taxon>
        <taxon>Flavobacteriia</taxon>
        <taxon>Flavobacteriales</taxon>
        <taxon>Flavobacteriaceae</taxon>
        <taxon>Tenacibaculum</taxon>
    </lineage>
</organism>
<dbReference type="PANTHER" id="PTHR42802">
    <property type="entry name" value="MONOOXYGENASE"/>
    <property type="match status" value="1"/>
</dbReference>
<dbReference type="Proteomes" id="UP001497527">
    <property type="component" value="Unassembled WGS sequence"/>
</dbReference>
<comment type="caution">
    <text evidence="8">The sequence shown here is derived from an EMBL/GenBank/DDBJ whole genome shotgun (WGS) entry which is preliminary data.</text>
</comment>
<evidence type="ECO:0000256" key="2">
    <source>
        <dbReference type="ARBA" id="ARBA00004924"/>
    </source>
</evidence>
<evidence type="ECO:0000256" key="1">
    <source>
        <dbReference type="ARBA" id="ARBA00001974"/>
    </source>
</evidence>
<evidence type="ECO:0000313" key="8">
    <source>
        <dbReference type="EMBL" id="CAL2103908.1"/>
    </source>
</evidence>
<dbReference type="Pfam" id="PF13434">
    <property type="entry name" value="Lys_Orn_oxgnase"/>
    <property type="match status" value="1"/>
</dbReference>
<evidence type="ECO:0000313" key="9">
    <source>
        <dbReference type="Proteomes" id="UP001497527"/>
    </source>
</evidence>
<name>A0ABM9PEM2_9FLAO</name>
<keyword evidence="7 8" id="KW-0560">Oxidoreductase</keyword>
<evidence type="ECO:0000256" key="6">
    <source>
        <dbReference type="ARBA" id="ARBA00022857"/>
    </source>
</evidence>
<comment type="pathway">
    <text evidence="2">Siderophore biosynthesis.</text>
</comment>
<dbReference type="RefSeq" id="WP_348718136.1">
    <property type="nucleotide sequence ID" value="NZ_CAXJIO010000014.1"/>
</dbReference>